<proteinExistence type="predicted"/>
<accession>A0A381Q921</accession>
<sequence>MSNRIALPLALLLAVFCAFAADGIVSTATAQNRSSDAGQWEVPRTVDGHPDLQGNWTNVTLTPFQRRQDQGPVYTPEQVQEIEQPDGDCPANPGTVACGRPESTTGSAEVRLRGQEYSEVYWDRGSRIAIVNGEYRTSLITNPANGRRPPLTTEGQRRLQENREIRGQFNQYDHPELRPLAERCIVSFGSSAGPPMIPNTAYNNNYTIVQTADYVAIKAEMVHDVRIIRLGEPNRLPAHIRPWFGDSWGRWEGDVLVVETTNINPTQAFQGIAASEEMKVTERFSRVDANTFLYEFTVDDPIMYTQPWGGEIPYNRFNDKVFEYACHEGNYSLSSVLSGARYQERMQAQGASDSRR</sequence>
<evidence type="ECO:0000313" key="1">
    <source>
        <dbReference type="EMBL" id="SUZ75831.1"/>
    </source>
</evidence>
<dbReference type="EMBL" id="UINC01001260">
    <property type="protein sequence ID" value="SUZ75831.1"/>
    <property type="molecule type" value="Genomic_DNA"/>
</dbReference>
<reference evidence="1" key="1">
    <citation type="submission" date="2018-05" db="EMBL/GenBank/DDBJ databases">
        <authorList>
            <person name="Lanie J.A."/>
            <person name="Ng W.-L."/>
            <person name="Kazmierczak K.M."/>
            <person name="Andrzejewski T.M."/>
            <person name="Davidsen T.M."/>
            <person name="Wayne K.J."/>
            <person name="Tettelin H."/>
            <person name="Glass J.I."/>
            <person name="Rusch D."/>
            <person name="Podicherti R."/>
            <person name="Tsui H.-C.T."/>
            <person name="Winkler M.E."/>
        </authorList>
    </citation>
    <scope>NUCLEOTIDE SEQUENCE</scope>
</reference>
<name>A0A381Q921_9ZZZZ</name>
<gene>
    <name evidence="1" type="ORF">METZ01_LOCUS28685</name>
</gene>
<protein>
    <submittedName>
        <fullName evidence="1">Uncharacterized protein</fullName>
    </submittedName>
</protein>
<organism evidence="1">
    <name type="scientific">marine metagenome</name>
    <dbReference type="NCBI Taxonomy" id="408172"/>
    <lineage>
        <taxon>unclassified sequences</taxon>
        <taxon>metagenomes</taxon>
        <taxon>ecological metagenomes</taxon>
    </lineage>
</organism>
<dbReference type="AlphaFoldDB" id="A0A381Q921"/>